<dbReference type="AlphaFoldDB" id="W9QZZ9"/>
<evidence type="ECO:0000313" key="2">
    <source>
        <dbReference type="EMBL" id="EXB30868.1"/>
    </source>
</evidence>
<protein>
    <recommendedName>
        <fullName evidence="1">Retrovirus-related Pol polyprotein from transposon TNT 1-94-like beta-barrel domain-containing protein</fullName>
    </recommendedName>
</protein>
<sequence length="90" mass="10358">MAKVLTVSQIDSKDEWIMDSGCTFHMTLKRDWLIDYKSLDEALCSWGTTTHVELLVSVLLCLECGMALPRNSRMLDCHAPKQELVMWRLV</sequence>
<dbReference type="InterPro" id="IPR054722">
    <property type="entry name" value="PolX-like_BBD"/>
</dbReference>
<evidence type="ECO:0000259" key="1">
    <source>
        <dbReference type="Pfam" id="PF22936"/>
    </source>
</evidence>
<name>W9QZZ9_9ROSA</name>
<dbReference type="Pfam" id="PF22936">
    <property type="entry name" value="Pol_BBD"/>
    <property type="match status" value="1"/>
</dbReference>
<proteinExistence type="predicted"/>
<gene>
    <name evidence="2" type="ORF">L484_012398</name>
</gene>
<organism evidence="2 3">
    <name type="scientific">Morus notabilis</name>
    <dbReference type="NCBI Taxonomy" id="981085"/>
    <lineage>
        <taxon>Eukaryota</taxon>
        <taxon>Viridiplantae</taxon>
        <taxon>Streptophyta</taxon>
        <taxon>Embryophyta</taxon>
        <taxon>Tracheophyta</taxon>
        <taxon>Spermatophyta</taxon>
        <taxon>Magnoliopsida</taxon>
        <taxon>eudicotyledons</taxon>
        <taxon>Gunneridae</taxon>
        <taxon>Pentapetalae</taxon>
        <taxon>rosids</taxon>
        <taxon>fabids</taxon>
        <taxon>Rosales</taxon>
        <taxon>Moraceae</taxon>
        <taxon>Moreae</taxon>
        <taxon>Morus</taxon>
    </lineage>
</organism>
<accession>W9QZZ9</accession>
<reference evidence="3" key="1">
    <citation type="submission" date="2013-01" db="EMBL/GenBank/DDBJ databases">
        <title>Draft Genome Sequence of a Mulberry Tree, Morus notabilis C.K. Schneid.</title>
        <authorList>
            <person name="He N."/>
            <person name="Zhao S."/>
        </authorList>
    </citation>
    <scope>NUCLEOTIDE SEQUENCE</scope>
</reference>
<dbReference type="EMBL" id="KE343499">
    <property type="protein sequence ID" value="EXB30868.1"/>
    <property type="molecule type" value="Genomic_DNA"/>
</dbReference>
<evidence type="ECO:0000313" key="3">
    <source>
        <dbReference type="Proteomes" id="UP000030645"/>
    </source>
</evidence>
<dbReference type="Proteomes" id="UP000030645">
    <property type="component" value="Unassembled WGS sequence"/>
</dbReference>
<feature type="domain" description="Retrovirus-related Pol polyprotein from transposon TNT 1-94-like beta-barrel" evidence="1">
    <location>
        <begin position="16"/>
        <end position="53"/>
    </location>
</feature>
<keyword evidence="3" id="KW-1185">Reference proteome</keyword>